<evidence type="ECO:0000256" key="6">
    <source>
        <dbReference type="SAM" id="Phobius"/>
    </source>
</evidence>
<feature type="transmembrane region" description="Helical" evidence="6">
    <location>
        <begin position="75"/>
        <end position="95"/>
    </location>
</feature>
<dbReference type="Proteomes" id="UP001194468">
    <property type="component" value="Unassembled WGS sequence"/>
</dbReference>
<feature type="region of interest" description="Disordered" evidence="5">
    <location>
        <begin position="1"/>
        <end position="23"/>
    </location>
</feature>
<feature type="transmembrane region" description="Helical" evidence="6">
    <location>
        <begin position="334"/>
        <end position="359"/>
    </location>
</feature>
<dbReference type="Gene3D" id="1.20.1250.20">
    <property type="entry name" value="MFS general substrate transporter like domains"/>
    <property type="match status" value="1"/>
</dbReference>
<dbReference type="PANTHER" id="PTHR23502">
    <property type="entry name" value="MAJOR FACILITATOR SUPERFAMILY"/>
    <property type="match status" value="1"/>
</dbReference>
<feature type="compositionally biased region" description="Polar residues" evidence="5">
    <location>
        <begin position="13"/>
        <end position="23"/>
    </location>
</feature>
<feature type="transmembrane region" description="Helical" evidence="6">
    <location>
        <begin position="401"/>
        <end position="421"/>
    </location>
</feature>
<dbReference type="Pfam" id="PF07690">
    <property type="entry name" value="MFS_1"/>
    <property type="match status" value="1"/>
</dbReference>
<feature type="transmembrane region" description="Helical" evidence="6">
    <location>
        <begin position="196"/>
        <end position="215"/>
    </location>
</feature>
<feature type="transmembrane region" description="Helical" evidence="6">
    <location>
        <begin position="365"/>
        <end position="389"/>
    </location>
</feature>
<dbReference type="SUPFAM" id="SSF103473">
    <property type="entry name" value="MFS general substrate transporter"/>
    <property type="match status" value="1"/>
</dbReference>
<feature type="transmembrane region" description="Helical" evidence="6">
    <location>
        <begin position="427"/>
        <end position="449"/>
    </location>
</feature>
<gene>
    <name evidence="8" type="ORF">L210DRAFT_3545770</name>
</gene>
<evidence type="ECO:0000256" key="1">
    <source>
        <dbReference type="ARBA" id="ARBA00004141"/>
    </source>
</evidence>
<evidence type="ECO:0000256" key="4">
    <source>
        <dbReference type="ARBA" id="ARBA00023136"/>
    </source>
</evidence>
<organism evidence="8 9">
    <name type="scientific">Boletus edulis BED1</name>
    <dbReference type="NCBI Taxonomy" id="1328754"/>
    <lineage>
        <taxon>Eukaryota</taxon>
        <taxon>Fungi</taxon>
        <taxon>Dikarya</taxon>
        <taxon>Basidiomycota</taxon>
        <taxon>Agaricomycotina</taxon>
        <taxon>Agaricomycetes</taxon>
        <taxon>Agaricomycetidae</taxon>
        <taxon>Boletales</taxon>
        <taxon>Boletineae</taxon>
        <taxon>Boletaceae</taxon>
        <taxon>Boletoideae</taxon>
        <taxon>Boletus</taxon>
    </lineage>
</organism>
<evidence type="ECO:0000313" key="8">
    <source>
        <dbReference type="EMBL" id="KAF8437482.1"/>
    </source>
</evidence>
<comment type="caution">
    <text evidence="8">The sequence shown here is derived from an EMBL/GenBank/DDBJ whole genome shotgun (WGS) entry which is preliminary data.</text>
</comment>
<evidence type="ECO:0000313" key="9">
    <source>
        <dbReference type="Proteomes" id="UP001194468"/>
    </source>
</evidence>
<dbReference type="PANTHER" id="PTHR23502:SF64">
    <property type="entry name" value="TRANSPORTER, PUTATIVE (AFU_ORTHOLOGUE AFUA_3G11760)-RELATED"/>
    <property type="match status" value="1"/>
</dbReference>
<comment type="subcellular location">
    <subcellularLocation>
        <location evidence="1">Membrane</location>
        <topology evidence="1">Multi-pass membrane protein</topology>
    </subcellularLocation>
</comment>
<name>A0AAD4BR10_BOLED</name>
<keyword evidence="3 6" id="KW-1133">Transmembrane helix</keyword>
<sequence>MSTEESLLPGDQPQPNTGTQCSTLPTEDVYNRFGHGEKKVILAIVSLTGLVPMFVSGCFVPLIPQISKDLNSSPATVSLGVSLAVLANSLGIMFWSAYSSFYGRRTIYLCGMPFTILGSFGVAASTNISSLLFWRFVQTFGCSGGHALGAATIGDIYRLEERGSAMGTFFGATLFGLAIAPPVGGALSQYWSWRGFQAAVGVWSILQMLLLAFFFPETAYPGSRGIDRAQGSRKLFVWINPFRCLVFLRSPNIMTITLMNTFALISDYGFPRVSLTCFKGAKYGIESEGLVGALFLPNGFGNFVGSSLAGRISDKMVRRAKEKRNGIWVPEDRLRAVWIGGLVLVPISVTLSGFTTAYVDGTVGLIINLVCFFTNGIGVDMVLTPIGAYTIDIMPSRGAEVMAAITAFRSLLLAPVSALFIPSVETIGVAATNSISGIFAVLGYSLIWLTIRYGAQMRAYVDVGYPEFDTQALDDYTLDDIEY</sequence>
<feature type="transmembrane region" description="Helical" evidence="6">
    <location>
        <begin position="40"/>
        <end position="63"/>
    </location>
</feature>
<protein>
    <submittedName>
        <fullName evidence="8">MFS general substrate transporter</fullName>
    </submittedName>
</protein>
<dbReference type="AlphaFoldDB" id="A0AAD4BR10"/>
<evidence type="ECO:0000256" key="2">
    <source>
        <dbReference type="ARBA" id="ARBA00022692"/>
    </source>
</evidence>
<evidence type="ECO:0000259" key="7">
    <source>
        <dbReference type="PROSITE" id="PS50850"/>
    </source>
</evidence>
<evidence type="ECO:0000256" key="5">
    <source>
        <dbReference type="SAM" id="MobiDB-lite"/>
    </source>
</evidence>
<dbReference type="PROSITE" id="PS50850">
    <property type="entry name" value="MFS"/>
    <property type="match status" value="1"/>
</dbReference>
<dbReference type="GO" id="GO:0022857">
    <property type="term" value="F:transmembrane transporter activity"/>
    <property type="evidence" value="ECO:0007669"/>
    <property type="project" value="InterPro"/>
</dbReference>
<reference evidence="8" key="1">
    <citation type="submission" date="2019-10" db="EMBL/GenBank/DDBJ databases">
        <authorList>
            <consortium name="DOE Joint Genome Institute"/>
            <person name="Kuo A."/>
            <person name="Miyauchi S."/>
            <person name="Kiss E."/>
            <person name="Drula E."/>
            <person name="Kohler A."/>
            <person name="Sanchez-Garcia M."/>
            <person name="Andreopoulos B."/>
            <person name="Barry K.W."/>
            <person name="Bonito G."/>
            <person name="Buee M."/>
            <person name="Carver A."/>
            <person name="Chen C."/>
            <person name="Cichocki N."/>
            <person name="Clum A."/>
            <person name="Culley D."/>
            <person name="Crous P.W."/>
            <person name="Fauchery L."/>
            <person name="Girlanda M."/>
            <person name="Hayes R."/>
            <person name="Keri Z."/>
            <person name="LaButti K."/>
            <person name="Lipzen A."/>
            <person name="Lombard V."/>
            <person name="Magnuson J."/>
            <person name="Maillard F."/>
            <person name="Morin E."/>
            <person name="Murat C."/>
            <person name="Nolan M."/>
            <person name="Ohm R."/>
            <person name="Pangilinan J."/>
            <person name="Pereira M."/>
            <person name="Perotto S."/>
            <person name="Peter M."/>
            <person name="Riley R."/>
            <person name="Sitrit Y."/>
            <person name="Stielow B."/>
            <person name="Szollosi G."/>
            <person name="Zifcakova L."/>
            <person name="Stursova M."/>
            <person name="Spatafora J.W."/>
            <person name="Tedersoo L."/>
            <person name="Vaario L.-M."/>
            <person name="Yamada A."/>
            <person name="Yan M."/>
            <person name="Wang P."/>
            <person name="Xu J."/>
            <person name="Bruns T."/>
            <person name="Baldrian P."/>
            <person name="Vilgalys R."/>
            <person name="Henrissat B."/>
            <person name="Grigoriev I.V."/>
            <person name="Hibbett D."/>
            <person name="Nagy L.G."/>
            <person name="Martin F.M."/>
        </authorList>
    </citation>
    <scope>NUCLEOTIDE SEQUENCE</scope>
    <source>
        <strain evidence="8">BED1</strain>
    </source>
</reference>
<keyword evidence="4 6" id="KW-0472">Membrane</keyword>
<feature type="domain" description="Major facilitator superfamily (MFS) profile" evidence="7">
    <location>
        <begin position="41"/>
        <end position="455"/>
    </location>
</feature>
<dbReference type="InterPro" id="IPR011701">
    <property type="entry name" value="MFS"/>
</dbReference>
<feature type="transmembrane region" description="Helical" evidence="6">
    <location>
        <begin position="290"/>
        <end position="313"/>
    </location>
</feature>
<dbReference type="EMBL" id="WHUW01000018">
    <property type="protein sequence ID" value="KAF8437482.1"/>
    <property type="molecule type" value="Genomic_DNA"/>
</dbReference>
<reference evidence="8" key="2">
    <citation type="journal article" date="2020" name="Nat. Commun.">
        <title>Large-scale genome sequencing of mycorrhizal fungi provides insights into the early evolution of symbiotic traits.</title>
        <authorList>
            <person name="Miyauchi S."/>
            <person name="Kiss E."/>
            <person name="Kuo A."/>
            <person name="Drula E."/>
            <person name="Kohler A."/>
            <person name="Sanchez-Garcia M."/>
            <person name="Morin E."/>
            <person name="Andreopoulos B."/>
            <person name="Barry K.W."/>
            <person name="Bonito G."/>
            <person name="Buee M."/>
            <person name="Carver A."/>
            <person name="Chen C."/>
            <person name="Cichocki N."/>
            <person name="Clum A."/>
            <person name="Culley D."/>
            <person name="Crous P.W."/>
            <person name="Fauchery L."/>
            <person name="Girlanda M."/>
            <person name="Hayes R.D."/>
            <person name="Keri Z."/>
            <person name="LaButti K."/>
            <person name="Lipzen A."/>
            <person name="Lombard V."/>
            <person name="Magnuson J."/>
            <person name="Maillard F."/>
            <person name="Murat C."/>
            <person name="Nolan M."/>
            <person name="Ohm R.A."/>
            <person name="Pangilinan J."/>
            <person name="Pereira M.F."/>
            <person name="Perotto S."/>
            <person name="Peter M."/>
            <person name="Pfister S."/>
            <person name="Riley R."/>
            <person name="Sitrit Y."/>
            <person name="Stielow J.B."/>
            <person name="Szollosi G."/>
            <person name="Zifcakova L."/>
            <person name="Stursova M."/>
            <person name="Spatafora J.W."/>
            <person name="Tedersoo L."/>
            <person name="Vaario L.M."/>
            <person name="Yamada A."/>
            <person name="Yan M."/>
            <person name="Wang P."/>
            <person name="Xu J."/>
            <person name="Bruns T."/>
            <person name="Baldrian P."/>
            <person name="Vilgalys R."/>
            <person name="Dunand C."/>
            <person name="Henrissat B."/>
            <person name="Grigoriev I.V."/>
            <person name="Hibbett D."/>
            <person name="Nagy L.G."/>
            <person name="Martin F.M."/>
        </authorList>
    </citation>
    <scope>NUCLEOTIDE SEQUENCE</scope>
    <source>
        <strain evidence="8">BED1</strain>
    </source>
</reference>
<dbReference type="GO" id="GO:0005886">
    <property type="term" value="C:plasma membrane"/>
    <property type="evidence" value="ECO:0007669"/>
    <property type="project" value="TreeGrafter"/>
</dbReference>
<keyword evidence="2 6" id="KW-0812">Transmembrane</keyword>
<dbReference type="InterPro" id="IPR020846">
    <property type="entry name" value="MFS_dom"/>
</dbReference>
<feature type="transmembrane region" description="Helical" evidence="6">
    <location>
        <begin position="107"/>
        <end position="126"/>
    </location>
</feature>
<keyword evidence="9" id="KW-1185">Reference proteome</keyword>
<accession>A0AAD4BR10</accession>
<evidence type="ECO:0000256" key="3">
    <source>
        <dbReference type="ARBA" id="ARBA00022989"/>
    </source>
</evidence>
<dbReference type="InterPro" id="IPR036259">
    <property type="entry name" value="MFS_trans_sf"/>
</dbReference>
<proteinExistence type="predicted"/>
<feature type="transmembrane region" description="Helical" evidence="6">
    <location>
        <begin position="165"/>
        <end position="184"/>
    </location>
</feature>